<dbReference type="EMBL" id="HACA01006097">
    <property type="protein sequence ID" value="CDW23458.1"/>
    <property type="molecule type" value="Transcribed_RNA"/>
</dbReference>
<accession>A0A0K2TBT0</accession>
<name>A0A0K2TBT0_LEPSM</name>
<evidence type="ECO:0000313" key="1">
    <source>
        <dbReference type="EMBL" id="CDW23458.1"/>
    </source>
</evidence>
<dbReference type="AlphaFoldDB" id="A0A0K2TBT0"/>
<proteinExistence type="predicted"/>
<protein>
    <submittedName>
        <fullName evidence="1">Uncharacterized protein</fullName>
    </submittedName>
</protein>
<reference evidence="1" key="1">
    <citation type="submission" date="2014-05" db="EMBL/GenBank/DDBJ databases">
        <authorList>
            <person name="Chronopoulou M."/>
        </authorList>
    </citation>
    <scope>NUCLEOTIDE SEQUENCE</scope>
    <source>
        <tissue evidence="1">Whole organism</tissue>
    </source>
</reference>
<sequence length="48" mass="5081">MPFLATRFAPPSLIVTISVIPQACLDVIPGIVLLDCIFSCMGSCGWAL</sequence>
<organism evidence="1">
    <name type="scientific">Lepeophtheirus salmonis</name>
    <name type="common">Salmon louse</name>
    <name type="synonym">Caligus salmonis</name>
    <dbReference type="NCBI Taxonomy" id="72036"/>
    <lineage>
        <taxon>Eukaryota</taxon>
        <taxon>Metazoa</taxon>
        <taxon>Ecdysozoa</taxon>
        <taxon>Arthropoda</taxon>
        <taxon>Crustacea</taxon>
        <taxon>Multicrustacea</taxon>
        <taxon>Hexanauplia</taxon>
        <taxon>Copepoda</taxon>
        <taxon>Siphonostomatoida</taxon>
        <taxon>Caligidae</taxon>
        <taxon>Lepeophtheirus</taxon>
    </lineage>
</organism>